<name>A0AAN9Y828_9HEMI</name>
<evidence type="ECO:0000256" key="8">
    <source>
        <dbReference type="ARBA" id="ARBA00023054"/>
    </source>
</evidence>
<dbReference type="InterPro" id="IPR010989">
    <property type="entry name" value="SNARE"/>
</dbReference>
<dbReference type="Proteomes" id="UP001367676">
    <property type="component" value="Unassembled WGS sequence"/>
</dbReference>
<dbReference type="GO" id="GO:0031201">
    <property type="term" value="C:SNARE complex"/>
    <property type="evidence" value="ECO:0007669"/>
    <property type="project" value="TreeGrafter"/>
</dbReference>
<evidence type="ECO:0000256" key="6">
    <source>
        <dbReference type="ARBA" id="ARBA00022989"/>
    </source>
</evidence>
<dbReference type="AlphaFoldDB" id="A0AAN9Y828"/>
<keyword evidence="5" id="KW-0653">Protein transport</keyword>
<evidence type="ECO:0000256" key="1">
    <source>
        <dbReference type="ARBA" id="ARBA00004409"/>
    </source>
</evidence>
<proteinExistence type="inferred from homology"/>
<feature type="domain" description="T-SNARE coiled-coil homology" evidence="11">
    <location>
        <begin position="222"/>
        <end position="284"/>
    </location>
</feature>
<dbReference type="EMBL" id="JBBCAQ010000008">
    <property type="protein sequence ID" value="KAK7602571.1"/>
    <property type="molecule type" value="Genomic_DNA"/>
</dbReference>
<keyword evidence="7" id="KW-0333">Golgi apparatus</keyword>
<evidence type="ECO:0000256" key="2">
    <source>
        <dbReference type="ARBA" id="ARBA00009063"/>
    </source>
</evidence>
<organism evidence="12 13">
    <name type="scientific">Parthenolecanium corni</name>
    <dbReference type="NCBI Taxonomy" id="536013"/>
    <lineage>
        <taxon>Eukaryota</taxon>
        <taxon>Metazoa</taxon>
        <taxon>Ecdysozoa</taxon>
        <taxon>Arthropoda</taxon>
        <taxon>Hexapoda</taxon>
        <taxon>Insecta</taxon>
        <taxon>Pterygota</taxon>
        <taxon>Neoptera</taxon>
        <taxon>Paraneoptera</taxon>
        <taxon>Hemiptera</taxon>
        <taxon>Sternorrhyncha</taxon>
        <taxon>Coccoidea</taxon>
        <taxon>Coccidae</taxon>
        <taxon>Parthenolecanium</taxon>
    </lineage>
</organism>
<evidence type="ECO:0000313" key="13">
    <source>
        <dbReference type="Proteomes" id="UP001367676"/>
    </source>
</evidence>
<evidence type="ECO:0000256" key="7">
    <source>
        <dbReference type="ARBA" id="ARBA00023034"/>
    </source>
</evidence>
<keyword evidence="4 10" id="KW-0812">Transmembrane</keyword>
<evidence type="ECO:0000256" key="9">
    <source>
        <dbReference type="ARBA" id="ARBA00023136"/>
    </source>
</evidence>
<keyword evidence="13" id="KW-1185">Reference proteome</keyword>
<sequence>MATRNLTDVFLLMRNNANHNRNLFSEQSISDRMALVESGDLMELNRTSLPPSWINILEEAQFQISRIEKKLSDLSQKQQAYLSKPTLDESTEREVHIENLTTDITKLFSATQKLIHQIQEQSRDYSYNSETNLSKNVTTSLCTILQNLSFEFRDLQNSYLNKLKSREERAKLLFMNEEPLYPHDDSPNLLTDPEIDVDREFELGPGFTGEQKQQMLRDDTIARLAEERQQEVNQIVSSIADLNLIFKDLGRMIAEQGTVLDRIDYNIEQTQTQVKHAYQELARADRYQRKNRKMQCILILAPATVILFLLLIIVKS</sequence>
<dbReference type="GO" id="GO:0006886">
    <property type="term" value="P:intracellular protein transport"/>
    <property type="evidence" value="ECO:0007669"/>
    <property type="project" value="InterPro"/>
</dbReference>
<dbReference type="PROSITE" id="PS00914">
    <property type="entry name" value="SYNTAXIN"/>
    <property type="match status" value="1"/>
</dbReference>
<dbReference type="InterPro" id="IPR006012">
    <property type="entry name" value="Syntaxin/epimorphin_CS"/>
</dbReference>
<dbReference type="Pfam" id="PF05739">
    <property type="entry name" value="SNARE"/>
    <property type="match status" value="1"/>
</dbReference>
<evidence type="ECO:0000256" key="4">
    <source>
        <dbReference type="ARBA" id="ARBA00022692"/>
    </source>
</evidence>
<dbReference type="CDD" id="cd15845">
    <property type="entry name" value="SNARE_syntaxin16"/>
    <property type="match status" value="1"/>
</dbReference>
<dbReference type="GO" id="GO:0000149">
    <property type="term" value="F:SNARE binding"/>
    <property type="evidence" value="ECO:0007669"/>
    <property type="project" value="TreeGrafter"/>
</dbReference>
<dbReference type="PANTHER" id="PTHR19957">
    <property type="entry name" value="SYNTAXIN"/>
    <property type="match status" value="1"/>
</dbReference>
<evidence type="ECO:0000256" key="3">
    <source>
        <dbReference type="ARBA" id="ARBA00022448"/>
    </source>
</evidence>
<keyword evidence="3" id="KW-0813">Transport</keyword>
<dbReference type="PANTHER" id="PTHR19957:SF83">
    <property type="entry name" value="SYNTAXIN-16"/>
    <property type="match status" value="1"/>
</dbReference>
<comment type="caution">
    <text evidence="12">The sequence shown here is derived from an EMBL/GenBank/DDBJ whole genome shotgun (WGS) entry which is preliminary data.</text>
</comment>
<dbReference type="GO" id="GO:0000139">
    <property type="term" value="C:Golgi membrane"/>
    <property type="evidence" value="ECO:0007669"/>
    <property type="project" value="UniProtKB-SubCell"/>
</dbReference>
<keyword evidence="6 10" id="KW-1133">Transmembrane helix</keyword>
<gene>
    <name evidence="12" type="ORF">V9T40_008160</name>
</gene>
<protein>
    <recommendedName>
        <fullName evidence="11">t-SNARE coiled-coil homology domain-containing protein</fullName>
    </recommendedName>
</protein>
<feature type="transmembrane region" description="Helical" evidence="10">
    <location>
        <begin position="296"/>
        <end position="314"/>
    </location>
</feature>
<evidence type="ECO:0000256" key="5">
    <source>
        <dbReference type="ARBA" id="ARBA00022927"/>
    </source>
</evidence>
<dbReference type="GO" id="GO:0005484">
    <property type="term" value="F:SNAP receptor activity"/>
    <property type="evidence" value="ECO:0007669"/>
    <property type="project" value="InterPro"/>
</dbReference>
<comment type="similarity">
    <text evidence="2">Belongs to the syntaxin family.</text>
</comment>
<comment type="subcellular location">
    <subcellularLocation>
        <location evidence="1">Golgi apparatus membrane</location>
        <topology evidence="1">Single-pass type IV membrane protein</topology>
    </subcellularLocation>
</comment>
<dbReference type="InterPro" id="IPR045242">
    <property type="entry name" value="Syntaxin"/>
</dbReference>
<dbReference type="Gene3D" id="1.20.58.70">
    <property type="match status" value="1"/>
</dbReference>
<keyword evidence="8" id="KW-0175">Coiled coil</keyword>
<dbReference type="PROSITE" id="PS50192">
    <property type="entry name" value="T_SNARE"/>
    <property type="match status" value="1"/>
</dbReference>
<accession>A0AAN9Y828</accession>
<keyword evidence="9 10" id="KW-0472">Membrane</keyword>
<dbReference type="InterPro" id="IPR000727">
    <property type="entry name" value="T_SNARE_dom"/>
</dbReference>
<dbReference type="GO" id="GO:0048278">
    <property type="term" value="P:vesicle docking"/>
    <property type="evidence" value="ECO:0007669"/>
    <property type="project" value="TreeGrafter"/>
</dbReference>
<dbReference type="SUPFAM" id="SSF47661">
    <property type="entry name" value="t-snare proteins"/>
    <property type="match status" value="1"/>
</dbReference>
<dbReference type="GO" id="GO:0006906">
    <property type="term" value="P:vesicle fusion"/>
    <property type="evidence" value="ECO:0007669"/>
    <property type="project" value="TreeGrafter"/>
</dbReference>
<evidence type="ECO:0000259" key="11">
    <source>
        <dbReference type="PROSITE" id="PS50192"/>
    </source>
</evidence>
<dbReference type="SMART" id="SM00397">
    <property type="entry name" value="t_SNARE"/>
    <property type="match status" value="1"/>
</dbReference>
<evidence type="ECO:0000256" key="10">
    <source>
        <dbReference type="SAM" id="Phobius"/>
    </source>
</evidence>
<evidence type="ECO:0000313" key="12">
    <source>
        <dbReference type="EMBL" id="KAK7602571.1"/>
    </source>
</evidence>
<reference evidence="12 13" key="1">
    <citation type="submission" date="2024-03" db="EMBL/GenBank/DDBJ databases">
        <title>Adaptation during the transition from Ophiocordyceps entomopathogen to insect associate is accompanied by gene loss and intensified selection.</title>
        <authorList>
            <person name="Ward C.M."/>
            <person name="Onetto C.A."/>
            <person name="Borneman A.R."/>
        </authorList>
    </citation>
    <scope>NUCLEOTIDE SEQUENCE [LARGE SCALE GENOMIC DNA]</scope>
    <source>
        <strain evidence="12">AWRI1</strain>
        <tissue evidence="12">Single Adult Female</tissue>
    </source>
</reference>